<accession>A0A368X9E3</accession>
<evidence type="ECO:0000313" key="1">
    <source>
        <dbReference type="EMBL" id="RCW64560.1"/>
    </source>
</evidence>
<reference evidence="1 2" key="1">
    <citation type="submission" date="2018-07" db="EMBL/GenBank/DDBJ databases">
        <title>Genomic Encyclopedia of Type Strains, Phase IV (KMG-IV): sequencing the most valuable type-strain genomes for metagenomic binning, comparative biology and taxonomic classification.</title>
        <authorList>
            <person name="Goeker M."/>
        </authorList>
    </citation>
    <scope>NUCLEOTIDE SEQUENCE [LARGE SCALE GENOMIC DNA]</scope>
    <source>
        <strain evidence="1 2">DSM 27696</strain>
    </source>
</reference>
<dbReference type="Proteomes" id="UP000252585">
    <property type="component" value="Unassembled WGS sequence"/>
</dbReference>
<evidence type="ECO:0000313" key="2">
    <source>
        <dbReference type="Proteomes" id="UP000252585"/>
    </source>
</evidence>
<gene>
    <name evidence="1" type="ORF">DFR57_11344</name>
</gene>
<dbReference type="EMBL" id="QPJJ01000013">
    <property type="protein sequence ID" value="RCW64560.1"/>
    <property type="molecule type" value="Genomic_DNA"/>
</dbReference>
<dbReference type="AlphaFoldDB" id="A0A368X9E3"/>
<proteinExistence type="predicted"/>
<name>A0A368X9E3_9BACI</name>
<organism evidence="1 2">
    <name type="scientific">Saliterribacillus persicus</name>
    <dbReference type="NCBI Taxonomy" id="930114"/>
    <lineage>
        <taxon>Bacteria</taxon>
        <taxon>Bacillati</taxon>
        <taxon>Bacillota</taxon>
        <taxon>Bacilli</taxon>
        <taxon>Bacillales</taxon>
        <taxon>Bacillaceae</taxon>
        <taxon>Saliterribacillus</taxon>
    </lineage>
</organism>
<comment type="caution">
    <text evidence="1">The sequence shown here is derived from an EMBL/GenBank/DDBJ whole genome shotgun (WGS) entry which is preliminary data.</text>
</comment>
<sequence>MIEFSSIRNLVTPHFFKQKNKFVPRETNL</sequence>
<protein>
    <submittedName>
        <fullName evidence="1">Uncharacterized protein</fullName>
    </submittedName>
</protein>
<keyword evidence="2" id="KW-1185">Reference proteome</keyword>